<accession>A0ABM8CKR5</accession>
<dbReference type="GO" id="GO:0016740">
    <property type="term" value="F:transferase activity"/>
    <property type="evidence" value="ECO:0007669"/>
    <property type="project" value="UniProtKB-KW"/>
</dbReference>
<dbReference type="InterPro" id="IPR001296">
    <property type="entry name" value="Glyco_trans_1"/>
</dbReference>
<evidence type="ECO:0000313" key="3">
    <source>
        <dbReference type="EMBL" id="BDT78433.1"/>
    </source>
</evidence>
<dbReference type="CDD" id="cd03809">
    <property type="entry name" value="GT4_MtfB-like"/>
    <property type="match status" value="1"/>
</dbReference>
<dbReference type="PANTHER" id="PTHR46401">
    <property type="entry name" value="GLYCOSYLTRANSFERASE WBBK-RELATED"/>
    <property type="match status" value="1"/>
</dbReference>
<reference evidence="3 4" key="1">
    <citation type="submission" date="2022-11" db="EMBL/GenBank/DDBJ databases">
        <title>Complete Genome Sequences of three Polynucleobacter sp. Subcluster PnecC Strains KF022, KF023, and KF032 Isolated from a Shallow Eutrophic Lake in Japan.</title>
        <authorList>
            <person name="Ogata Y."/>
            <person name="Watanabe K."/>
            <person name="Takemine S."/>
            <person name="Shindo C."/>
            <person name="Kurokawa R."/>
            <person name="Suda W."/>
        </authorList>
    </citation>
    <scope>NUCLEOTIDE SEQUENCE [LARGE SCALE GENOMIC DNA]</scope>
    <source>
        <strain evidence="3 4">KF032</strain>
    </source>
</reference>
<proteinExistence type="predicted"/>
<dbReference type="RefSeq" id="WP_281745621.1">
    <property type="nucleotide sequence ID" value="NZ_AP026974.1"/>
</dbReference>
<organism evidence="3 4">
    <name type="scientific">Polynucleobacter yangtzensis</name>
    <dbReference type="NCBI Taxonomy" id="1743159"/>
    <lineage>
        <taxon>Bacteria</taxon>
        <taxon>Pseudomonadati</taxon>
        <taxon>Pseudomonadota</taxon>
        <taxon>Betaproteobacteria</taxon>
        <taxon>Burkholderiales</taxon>
        <taxon>Burkholderiaceae</taxon>
        <taxon>Polynucleobacter</taxon>
    </lineage>
</organism>
<dbReference type="Gene3D" id="3.40.50.2000">
    <property type="entry name" value="Glycogen Phosphorylase B"/>
    <property type="match status" value="2"/>
</dbReference>
<name>A0ABM8CKR5_9BURK</name>
<evidence type="ECO:0000256" key="1">
    <source>
        <dbReference type="ARBA" id="ARBA00022679"/>
    </source>
</evidence>
<dbReference type="Pfam" id="PF00534">
    <property type="entry name" value="Glycos_transf_1"/>
    <property type="match status" value="1"/>
</dbReference>
<gene>
    <name evidence="3" type="ORF">PKF032_03210</name>
</gene>
<dbReference type="Proteomes" id="UP001211204">
    <property type="component" value="Chromosome"/>
</dbReference>
<protein>
    <submittedName>
        <fullName evidence="3">Glycosyl transferase</fullName>
    </submittedName>
</protein>
<sequence>MITIDVRWINSSGIGTYIRNVVPGIIERLPNEQFSLIGNPCEIEGGGLQASDRIHLISAESKMYSIGEQFEMPRLIPKNTRLYFSPHYPIPLLYKGRMLVTIHDVFHLAMPKMTGGIHKLLYAKFMFSRVVQKASAIITDSLFTKAEIDKYVTGRLTDIYPIYLGVDPSWFLNETSEPIYSKPYLVFVGNIKPNKNLISLIQAFILVKEKIPHDLIIVGRKSGFITGDAQVSELAKQHADRIIFTDLLPDEQLKRYIKGATALVFPSLYEGFGLPPLEAMASGCPVLCSDRASLPEVCGDAALFCNPDSIEDLSEKIQLIALNPELQNELRVKGIAQAKKFTWEKTIEQTLRVIRGLLAE</sequence>
<dbReference type="SUPFAM" id="SSF53756">
    <property type="entry name" value="UDP-Glycosyltransferase/glycogen phosphorylase"/>
    <property type="match status" value="1"/>
</dbReference>
<feature type="domain" description="Glycosyl transferase family 1" evidence="2">
    <location>
        <begin position="181"/>
        <end position="332"/>
    </location>
</feature>
<evidence type="ECO:0000313" key="4">
    <source>
        <dbReference type="Proteomes" id="UP001211204"/>
    </source>
</evidence>
<dbReference type="EMBL" id="AP026974">
    <property type="protein sequence ID" value="BDT78433.1"/>
    <property type="molecule type" value="Genomic_DNA"/>
</dbReference>
<dbReference type="PANTHER" id="PTHR46401:SF2">
    <property type="entry name" value="GLYCOSYLTRANSFERASE WBBK-RELATED"/>
    <property type="match status" value="1"/>
</dbReference>
<evidence type="ECO:0000259" key="2">
    <source>
        <dbReference type="Pfam" id="PF00534"/>
    </source>
</evidence>
<keyword evidence="1 3" id="KW-0808">Transferase</keyword>
<keyword evidence="4" id="KW-1185">Reference proteome</keyword>